<keyword evidence="1" id="KW-0812">Transmembrane</keyword>
<name>A0A6C0CBT9_9ZZZZ</name>
<feature type="transmembrane region" description="Helical" evidence="1">
    <location>
        <begin position="339"/>
        <end position="362"/>
    </location>
</feature>
<sequence>MGNKQSRAHNGGRSIAIECDCERVMPQVIKECCDAVSTGVESSFLTGLDGMLGPNANLITSALTETDWQTTYSNYVENINTASGNNIEPFAVTSQDLKNQNYCDCDGAATQVIRQCEEGSKRAVETIADIIDENSDLFDGIYSTGEIVGNYASSSNPGQEPDSVPEPGTGVSTWLAKYFTPTRTTSVENYEDIGLYKFVRQSLESRHRAFKNSPRFAEDCKNNATHSIRTFLGEELNDLNSLYKYYTTFVADHKTLLLDRGSMTDIISNKVAMLQELQAKIDKYKTSLQMDNRKNIYLDSNYELYKTIYFYYIIVYYSLIILYLIFSKFISEKQYTNKVTLLLLFIYLIIPIILSYLMNLAYDGYIYYLESLNLKEDTPTYNSIIEKM</sequence>
<proteinExistence type="predicted"/>
<evidence type="ECO:0000313" key="2">
    <source>
        <dbReference type="EMBL" id="QHT01901.1"/>
    </source>
</evidence>
<dbReference type="EMBL" id="MN739383">
    <property type="protein sequence ID" value="QHT01901.1"/>
    <property type="molecule type" value="Genomic_DNA"/>
</dbReference>
<protein>
    <submittedName>
        <fullName evidence="2">Uncharacterized protein</fullName>
    </submittedName>
</protein>
<evidence type="ECO:0000256" key="1">
    <source>
        <dbReference type="SAM" id="Phobius"/>
    </source>
</evidence>
<reference evidence="2" key="1">
    <citation type="journal article" date="2020" name="Nature">
        <title>Giant virus diversity and host interactions through global metagenomics.</title>
        <authorList>
            <person name="Schulz F."/>
            <person name="Roux S."/>
            <person name="Paez-Espino D."/>
            <person name="Jungbluth S."/>
            <person name="Walsh D.A."/>
            <person name="Denef V.J."/>
            <person name="McMahon K.D."/>
            <person name="Konstantinidis K.T."/>
            <person name="Eloe-Fadrosh E.A."/>
            <person name="Kyrpides N.C."/>
            <person name="Woyke T."/>
        </authorList>
    </citation>
    <scope>NUCLEOTIDE SEQUENCE</scope>
    <source>
        <strain evidence="2">GVMAG-M-3300020523-10</strain>
    </source>
</reference>
<dbReference type="AlphaFoldDB" id="A0A6C0CBT9"/>
<accession>A0A6C0CBT9</accession>
<organism evidence="2">
    <name type="scientific">viral metagenome</name>
    <dbReference type="NCBI Taxonomy" id="1070528"/>
    <lineage>
        <taxon>unclassified sequences</taxon>
        <taxon>metagenomes</taxon>
        <taxon>organismal metagenomes</taxon>
    </lineage>
</organism>
<feature type="transmembrane region" description="Helical" evidence="1">
    <location>
        <begin position="309"/>
        <end position="327"/>
    </location>
</feature>
<keyword evidence="1" id="KW-1133">Transmembrane helix</keyword>
<keyword evidence="1" id="KW-0472">Membrane</keyword>